<proteinExistence type="predicted"/>
<name>A0A2U3K1P4_9BACT</name>
<reference evidence="2" key="1">
    <citation type="submission" date="2018-02" db="EMBL/GenBank/DDBJ databases">
        <authorList>
            <person name="Hausmann B."/>
        </authorList>
    </citation>
    <scope>NUCLEOTIDE SEQUENCE [LARGE SCALE GENOMIC DNA]</scope>
    <source>
        <strain evidence="2">Peat soil MAG SbA1</strain>
    </source>
</reference>
<dbReference type="AlphaFoldDB" id="A0A2U3K1P4"/>
<gene>
    <name evidence="1" type="ORF">SBA1_1180025</name>
</gene>
<protein>
    <submittedName>
        <fullName evidence="1">Uncharacterized protein</fullName>
    </submittedName>
</protein>
<dbReference type="EMBL" id="OMOD01000022">
    <property type="protein sequence ID" value="SPF33460.1"/>
    <property type="molecule type" value="Genomic_DNA"/>
</dbReference>
<dbReference type="Proteomes" id="UP000238701">
    <property type="component" value="Unassembled WGS sequence"/>
</dbReference>
<organism evidence="1 2">
    <name type="scientific">Candidatus Sulfotelmatobacter kueseliae</name>
    <dbReference type="NCBI Taxonomy" id="2042962"/>
    <lineage>
        <taxon>Bacteria</taxon>
        <taxon>Pseudomonadati</taxon>
        <taxon>Acidobacteriota</taxon>
        <taxon>Terriglobia</taxon>
        <taxon>Terriglobales</taxon>
        <taxon>Candidatus Korobacteraceae</taxon>
        <taxon>Candidatus Sulfotelmatobacter</taxon>
    </lineage>
</organism>
<accession>A0A2U3K1P4</accession>
<evidence type="ECO:0000313" key="1">
    <source>
        <dbReference type="EMBL" id="SPF33460.1"/>
    </source>
</evidence>
<sequence length="65" mass="7430">MWSNALSQMLRDALILTPRLYGNDGISVVSREIVSAFANSSVDQLEVWLLHRLCCYESIWRLCAN</sequence>
<evidence type="ECO:0000313" key="2">
    <source>
        <dbReference type="Proteomes" id="UP000238701"/>
    </source>
</evidence>